<dbReference type="Proteomes" id="UP000196435">
    <property type="component" value="Unassembled WGS sequence"/>
</dbReference>
<sequence>MKALAPAVAVRQYCAGINEVEFPEGINRLDGRLEEILDASQWGMNEVAQYLNDRDLIDSLMEELNKLQRRAA</sequence>
<dbReference type="RefSeq" id="WP_086954351.1">
    <property type="nucleotide sequence ID" value="NZ_CAWNQC010000292.1"/>
</dbReference>
<evidence type="ECO:0000313" key="4">
    <source>
        <dbReference type="Proteomes" id="UP000224871"/>
    </source>
</evidence>
<keyword evidence="4" id="KW-1185">Reference proteome</keyword>
<dbReference type="EMBL" id="NIBU01000009">
    <property type="protein sequence ID" value="PHM37146.1"/>
    <property type="molecule type" value="Genomic_DNA"/>
</dbReference>
<reference evidence="1 4" key="3">
    <citation type="journal article" date="2017" name="Nat. Microbiol.">
        <title>Natural product diversity associated with the nematode symbionts Photorhabdus and Xenorhabdus.</title>
        <authorList>
            <person name="Tobias N.J."/>
            <person name="Wolff H."/>
            <person name="Djahanschiri B."/>
            <person name="Grundmann F."/>
            <person name="Kronenwerth M."/>
            <person name="Shi Y.M."/>
            <person name="Simonyi S."/>
            <person name="Grun P."/>
            <person name="Shapiro-Ilan D."/>
            <person name="Pidot S.J."/>
            <person name="Stinear T.P."/>
            <person name="Ebersberger I."/>
            <person name="Bode H.B."/>
        </authorList>
    </citation>
    <scope>NUCLEOTIDE SEQUENCE [LARGE SCALE GENOMIC DNA]</scope>
    <source>
        <strain evidence="1 4">DSM 16336</strain>
    </source>
</reference>
<evidence type="ECO:0000313" key="3">
    <source>
        <dbReference type="Proteomes" id="UP000196435"/>
    </source>
</evidence>
<protein>
    <submittedName>
        <fullName evidence="2">Uncharacterized protein</fullName>
    </submittedName>
</protein>
<name>A0A1N6N216_9GAMM</name>
<organism evidence="2 3">
    <name type="scientific">Xenorhabdus innexi</name>
    <dbReference type="NCBI Taxonomy" id="290109"/>
    <lineage>
        <taxon>Bacteria</taxon>
        <taxon>Pseudomonadati</taxon>
        <taxon>Pseudomonadota</taxon>
        <taxon>Gammaproteobacteria</taxon>
        <taxon>Enterobacterales</taxon>
        <taxon>Morganellaceae</taxon>
        <taxon>Xenorhabdus</taxon>
    </lineage>
</organism>
<reference evidence="2" key="2">
    <citation type="submission" date="2016-12" db="EMBL/GenBank/DDBJ databases">
        <authorList>
            <person name="Song W.-J."/>
            <person name="Kurnit D.M."/>
        </authorList>
    </citation>
    <scope>NUCLEOTIDE SEQUENCE [LARGE SCALE GENOMIC DNA]</scope>
    <source>
        <strain evidence="2">HGB1681</strain>
    </source>
</reference>
<evidence type="ECO:0000313" key="1">
    <source>
        <dbReference type="EMBL" id="PHM37146.1"/>
    </source>
</evidence>
<gene>
    <name evidence="1" type="ORF">Xinn_01113</name>
    <name evidence="2" type="ORF">XIS1_900109</name>
</gene>
<dbReference type="Proteomes" id="UP000224871">
    <property type="component" value="Unassembled WGS sequence"/>
</dbReference>
<accession>A0A1N6N216</accession>
<reference evidence="3" key="1">
    <citation type="submission" date="2016-12" db="EMBL/GenBank/DDBJ databases">
        <authorList>
            <person name="Gaudriault S."/>
        </authorList>
    </citation>
    <scope>NUCLEOTIDE SEQUENCE [LARGE SCALE GENOMIC DNA]</scope>
    <source>
        <strain evidence="3">HGB1681 (deposited as PTA-6826 in the American Type Culture Collection)</strain>
    </source>
</reference>
<proteinExistence type="predicted"/>
<evidence type="ECO:0000313" key="2">
    <source>
        <dbReference type="EMBL" id="SIP75074.1"/>
    </source>
</evidence>
<dbReference type="AlphaFoldDB" id="A0A1N6N216"/>
<dbReference type="EMBL" id="FTLG01000237">
    <property type="protein sequence ID" value="SIP75074.1"/>
    <property type="molecule type" value="Genomic_DNA"/>
</dbReference>